<dbReference type="EMBL" id="PDDV01000013">
    <property type="protein sequence ID" value="PEH73026.1"/>
    <property type="molecule type" value="Genomic_DNA"/>
</dbReference>
<dbReference type="Proteomes" id="UP000219788">
    <property type="component" value="Unassembled WGS sequence"/>
</dbReference>
<evidence type="ECO:0000313" key="1">
    <source>
        <dbReference type="EMBL" id="PEH73026.1"/>
    </source>
</evidence>
<name>A0A2A7U3P2_EDWTA</name>
<dbReference type="AlphaFoldDB" id="A0A2A7U3P2"/>
<evidence type="ECO:0000313" key="2">
    <source>
        <dbReference type="Proteomes" id="UP000219788"/>
    </source>
</evidence>
<reference evidence="2" key="1">
    <citation type="submission" date="2017-09" db="EMBL/GenBank/DDBJ databases">
        <title>FDA dAtabase for Regulatory Grade micrObial Sequences (FDA-ARGOS): Supporting development and validation of Infectious Disease Dx tests.</title>
        <authorList>
            <person name="Goldberg B."/>
            <person name="Campos J."/>
            <person name="Tallon L."/>
            <person name="Sadzewicz L."/>
            <person name="Ott S."/>
            <person name="Zhao X."/>
            <person name="Nagaraj S."/>
            <person name="Vavikolanu K."/>
            <person name="Aluvathingal J."/>
            <person name="Nadendla S."/>
            <person name="Geyer C."/>
            <person name="Sichtig H."/>
        </authorList>
    </citation>
    <scope>NUCLEOTIDE SEQUENCE [LARGE SCALE GENOMIC DNA]</scope>
    <source>
        <strain evidence="2">FDAARGOS_370</strain>
    </source>
</reference>
<proteinExistence type="predicted"/>
<comment type="caution">
    <text evidence="1">The sequence shown here is derived from an EMBL/GenBank/DDBJ whole genome shotgun (WGS) entry which is preliminary data.</text>
</comment>
<protein>
    <submittedName>
        <fullName evidence="1">Uncharacterized protein</fullName>
    </submittedName>
</protein>
<gene>
    <name evidence="1" type="ORF">CRM76_14325</name>
</gene>
<sequence>MLRIAHFFLCAIASWWLSEARSPWRIVLFYLQRAAICITANYCNQDKYHASPLTAGGIFSERTVGEVSVDKAKWRIADGGHLLLDYAPLIETPYIRYV</sequence>
<accession>A0A2A7U3P2</accession>
<organism evidence="1 2">
    <name type="scientific">Edwardsiella tarda</name>
    <dbReference type="NCBI Taxonomy" id="636"/>
    <lineage>
        <taxon>Bacteria</taxon>
        <taxon>Pseudomonadati</taxon>
        <taxon>Pseudomonadota</taxon>
        <taxon>Gammaproteobacteria</taxon>
        <taxon>Enterobacterales</taxon>
        <taxon>Hafniaceae</taxon>
        <taxon>Edwardsiella</taxon>
    </lineage>
</organism>
<dbReference type="OrthoDB" id="9896647at2"/>